<keyword evidence="6" id="KW-0560">Oxidoreductase</keyword>
<feature type="region of interest" description="Disordered" evidence="9">
    <location>
        <begin position="63"/>
        <end position="111"/>
    </location>
</feature>
<dbReference type="PROSITE" id="PS50255">
    <property type="entry name" value="CYTOCHROME_B5_2"/>
    <property type="match status" value="1"/>
</dbReference>
<gene>
    <name evidence="12" type="ORF">CAOG_006337</name>
</gene>
<dbReference type="InterPro" id="IPR018506">
    <property type="entry name" value="Cyt_B5_heme-BS"/>
</dbReference>
<evidence type="ECO:0000259" key="11">
    <source>
        <dbReference type="PROSITE" id="PS51384"/>
    </source>
</evidence>
<dbReference type="GO" id="GO:0020037">
    <property type="term" value="F:heme binding"/>
    <property type="evidence" value="ECO:0007669"/>
    <property type="project" value="InterPro"/>
</dbReference>
<feature type="compositionally biased region" description="Basic and acidic residues" evidence="9">
    <location>
        <begin position="75"/>
        <end position="87"/>
    </location>
</feature>
<feature type="compositionally biased region" description="Acidic residues" evidence="9">
    <location>
        <begin position="63"/>
        <end position="74"/>
    </location>
</feature>
<dbReference type="EMBL" id="KE346370">
    <property type="protein sequence ID" value="KJE95954.1"/>
    <property type="molecule type" value="Genomic_DNA"/>
</dbReference>
<feature type="binding site" evidence="8">
    <location>
        <position position="430"/>
    </location>
    <ligand>
        <name>FAD</name>
        <dbReference type="ChEBI" id="CHEBI:57692"/>
    </ligand>
</feature>
<dbReference type="SUPFAM" id="SSF52343">
    <property type="entry name" value="Ferredoxin reductase-like, C-terminal NADP-linked domain"/>
    <property type="match status" value="1"/>
</dbReference>
<dbReference type="InterPro" id="IPR001433">
    <property type="entry name" value="OxRdtase_FAD/NAD-bd"/>
</dbReference>
<evidence type="ECO:0000256" key="8">
    <source>
        <dbReference type="PIRSR" id="PIRSR601834-1"/>
    </source>
</evidence>
<feature type="binding site" evidence="8">
    <location>
        <position position="449"/>
    </location>
    <ligand>
        <name>FAD</name>
        <dbReference type="ChEBI" id="CHEBI:57692"/>
    </ligand>
</feature>
<feature type="binding site" evidence="8">
    <location>
        <position position="428"/>
    </location>
    <ligand>
        <name>FAD</name>
        <dbReference type="ChEBI" id="CHEBI:57692"/>
    </ligand>
</feature>
<dbReference type="PRINTS" id="PR00363">
    <property type="entry name" value="CYTOCHROMEB5"/>
</dbReference>
<dbReference type="SUPFAM" id="SSF55856">
    <property type="entry name" value="Cytochrome b5-like heme/steroid binding domain"/>
    <property type="match status" value="1"/>
</dbReference>
<dbReference type="OrthoDB" id="432299at2759"/>
<keyword evidence="13" id="KW-1185">Reference proteome</keyword>
<dbReference type="Gene3D" id="2.40.30.10">
    <property type="entry name" value="Translation factors"/>
    <property type="match status" value="1"/>
</dbReference>
<keyword evidence="5 8" id="KW-0274">FAD</keyword>
<dbReference type="PROSITE" id="PS00191">
    <property type="entry name" value="CYTOCHROME_B5_1"/>
    <property type="match status" value="1"/>
</dbReference>
<feature type="binding site" evidence="8">
    <location>
        <position position="429"/>
    </location>
    <ligand>
        <name>FAD</name>
        <dbReference type="ChEBI" id="CHEBI:57692"/>
    </ligand>
</feature>
<dbReference type="Pfam" id="PF00173">
    <property type="entry name" value="Cyt-b5"/>
    <property type="match status" value="1"/>
</dbReference>
<evidence type="ECO:0000256" key="3">
    <source>
        <dbReference type="ARBA" id="ARBA00022630"/>
    </source>
</evidence>
<dbReference type="STRING" id="595528.A0A0D2X4F2"/>
<feature type="compositionally biased region" description="Low complexity" evidence="9">
    <location>
        <begin position="92"/>
        <end position="111"/>
    </location>
</feature>
<dbReference type="AlphaFoldDB" id="A0A0D2X4F2"/>
<dbReference type="PROSITE" id="PS51384">
    <property type="entry name" value="FAD_FR"/>
    <property type="match status" value="1"/>
</dbReference>
<dbReference type="SUPFAM" id="SSF63380">
    <property type="entry name" value="Riboflavin synthase domain-like"/>
    <property type="match status" value="1"/>
</dbReference>
<dbReference type="Gene3D" id="3.40.50.80">
    <property type="entry name" value="Nucleotide-binding domain of ferredoxin-NADP reductase (FNR) module"/>
    <property type="match status" value="1"/>
</dbReference>
<dbReference type="InParanoid" id="A0A0D2X4F2"/>
<dbReference type="InterPro" id="IPR008978">
    <property type="entry name" value="HSP20-like_chaperone"/>
</dbReference>
<evidence type="ECO:0000256" key="2">
    <source>
        <dbReference type="ARBA" id="ARBA00022617"/>
    </source>
</evidence>
<sequence>MALRGKVYNITRYVAYHPGGEAELMKAAGRDGTQLFQDIHAWVNAESMLEKCLIGFLVPDNPYAEDEDEDDDDNGDKMEGQLTRDNKMIVPSAGGSASSLSSSTSSSSSSGRVARASASSVFAQPLTITTSNKRLGPSSSASNLFSASEMARLSKQSVVQQPPMPSVVAPLTTSGEPGVRYDWYETSTHIVVILYVKGVTKSDIVQERFGRDSIALELLVVPPVVSAGPSPSGSVDKLPAINSHAASPATQAKRRLFFRADLGTTIQSELCVTNVAAAKLGVSLPKAQPGTMVRKLGAVSQEWMPWTSTPDIGGTASPVLANVAQPMVTQPVHLSGGISSPVSTRFNAGRVTAISTANHNTVWLRVVVPLPLPRISTSQSLSASSLPDAIDGSSSVLLPEESGDAVGIVGIAQHVDLALQVEFMNISRPYTPVRVRALPSGTAAELEFLVKRYNDGLFTPSLTRLRIGDMIDVSGTLGVPVSLGSLHRIGMVAGGTGITPMLRIIRNCVGENKRRHMVGQSPLVVALVFCNQTVQDILAYSELQALAEMNSWFHVHHVVHYAPGTEGEQSSIKSFFQPVAFSQASSFSNAQRMDVAPALPPSDQALNAPDPATCSYGIVNPTILCEHLLQVLGCTPESSVADSSSSCSMRVDEDEVPTLATNVGSGPEGRPSIFICGRPTFMRDVTSMLRNELGVRAEDVRSFNG</sequence>
<dbReference type="Pfam" id="PF00970">
    <property type="entry name" value="FAD_binding_6"/>
    <property type="match status" value="1"/>
</dbReference>
<dbReference type="eggNOG" id="KOG0534">
    <property type="taxonomic scope" value="Eukaryota"/>
</dbReference>
<dbReference type="InterPro" id="IPR001834">
    <property type="entry name" value="CBR-like"/>
</dbReference>
<keyword evidence="3 8" id="KW-0285">Flavoprotein</keyword>
<dbReference type="InterPro" id="IPR001199">
    <property type="entry name" value="Cyt_B5-like_heme/steroid-bd"/>
</dbReference>
<keyword evidence="4" id="KW-0479">Metal-binding</keyword>
<keyword evidence="7" id="KW-0408">Iron</keyword>
<accession>A0A0D2X4F2</accession>
<dbReference type="PANTHER" id="PTHR19370">
    <property type="entry name" value="NADH-CYTOCHROME B5 REDUCTASE"/>
    <property type="match status" value="1"/>
</dbReference>
<dbReference type="SMART" id="SM01117">
    <property type="entry name" value="Cyt-b5"/>
    <property type="match status" value="1"/>
</dbReference>
<proteinExistence type="predicted"/>
<dbReference type="CDD" id="cd06183">
    <property type="entry name" value="cyt_b5_reduct_like"/>
    <property type="match status" value="1"/>
</dbReference>
<dbReference type="Proteomes" id="UP000008743">
    <property type="component" value="Unassembled WGS sequence"/>
</dbReference>
<feature type="domain" description="FAD-binding FR-type" evidence="11">
    <location>
        <begin position="344"/>
        <end position="483"/>
    </location>
</feature>
<dbReference type="Pfam" id="PF00175">
    <property type="entry name" value="NAD_binding_1"/>
    <property type="match status" value="1"/>
</dbReference>
<name>A0A0D2X4F2_CAPO3</name>
<dbReference type="GO" id="GO:0046872">
    <property type="term" value="F:metal ion binding"/>
    <property type="evidence" value="ECO:0007669"/>
    <property type="project" value="UniProtKB-KW"/>
</dbReference>
<protein>
    <submittedName>
        <fullName evidence="12">Cytochrome b5 reductase 4</fullName>
    </submittedName>
</protein>
<evidence type="ECO:0000313" key="12">
    <source>
        <dbReference type="EMBL" id="KJE95954.1"/>
    </source>
</evidence>
<dbReference type="InterPro" id="IPR017938">
    <property type="entry name" value="Riboflavin_synthase-like_b-brl"/>
</dbReference>
<dbReference type="SUPFAM" id="SSF49764">
    <property type="entry name" value="HSP20-like chaperones"/>
    <property type="match status" value="1"/>
</dbReference>
<dbReference type="GO" id="GO:0016491">
    <property type="term" value="F:oxidoreductase activity"/>
    <property type="evidence" value="ECO:0007669"/>
    <property type="project" value="UniProtKB-KW"/>
</dbReference>
<comment type="cofactor">
    <cofactor evidence="1 8">
        <name>FAD</name>
        <dbReference type="ChEBI" id="CHEBI:57692"/>
    </cofactor>
</comment>
<dbReference type="Gene3D" id="3.10.120.10">
    <property type="entry name" value="Cytochrome b5-like heme/steroid binding domain"/>
    <property type="match status" value="1"/>
</dbReference>
<dbReference type="eggNOG" id="KOG0536">
    <property type="taxonomic scope" value="Eukaryota"/>
</dbReference>
<evidence type="ECO:0000256" key="7">
    <source>
        <dbReference type="ARBA" id="ARBA00023004"/>
    </source>
</evidence>
<feature type="binding site" evidence="8">
    <location>
        <position position="499"/>
    </location>
    <ligand>
        <name>FAD</name>
        <dbReference type="ChEBI" id="CHEBI:57692"/>
    </ligand>
</feature>
<dbReference type="InterPro" id="IPR017927">
    <property type="entry name" value="FAD-bd_FR_type"/>
</dbReference>
<reference evidence="13" key="1">
    <citation type="submission" date="2011-02" db="EMBL/GenBank/DDBJ databases">
        <title>The Genome Sequence of Capsaspora owczarzaki ATCC 30864.</title>
        <authorList>
            <person name="Russ C."/>
            <person name="Cuomo C."/>
            <person name="Burger G."/>
            <person name="Gray M.W."/>
            <person name="Holland P.W.H."/>
            <person name="King N."/>
            <person name="Lang F.B.F."/>
            <person name="Roger A.J."/>
            <person name="Ruiz-Trillo I."/>
            <person name="Young S.K."/>
            <person name="Zeng Q."/>
            <person name="Gargeya S."/>
            <person name="Alvarado L."/>
            <person name="Berlin A."/>
            <person name="Chapman S.B."/>
            <person name="Chen Z."/>
            <person name="Freedman E."/>
            <person name="Gellesch M."/>
            <person name="Goldberg J."/>
            <person name="Griggs A."/>
            <person name="Gujja S."/>
            <person name="Heilman E."/>
            <person name="Heiman D."/>
            <person name="Howarth C."/>
            <person name="Mehta T."/>
            <person name="Neiman D."/>
            <person name="Pearson M."/>
            <person name="Roberts A."/>
            <person name="Saif S."/>
            <person name="Shea T."/>
            <person name="Shenoy N."/>
            <person name="Sisk P."/>
            <person name="Stolte C."/>
            <person name="Sykes S."/>
            <person name="White J."/>
            <person name="Yandava C."/>
            <person name="Haas B."/>
            <person name="Nusbaum C."/>
            <person name="Birren B."/>
        </authorList>
    </citation>
    <scope>NUCLEOTIDE SEQUENCE</scope>
    <source>
        <strain evidence="13">ATCC 30864</strain>
    </source>
</reference>
<dbReference type="Gene3D" id="2.60.40.790">
    <property type="match status" value="1"/>
</dbReference>
<dbReference type="PhylomeDB" id="A0A0D2X4F2"/>
<evidence type="ECO:0000256" key="4">
    <source>
        <dbReference type="ARBA" id="ARBA00022723"/>
    </source>
</evidence>
<dbReference type="InterPro" id="IPR036400">
    <property type="entry name" value="Cyt_B5-like_heme/steroid_sf"/>
</dbReference>
<evidence type="ECO:0000256" key="6">
    <source>
        <dbReference type="ARBA" id="ARBA00023002"/>
    </source>
</evidence>
<evidence type="ECO:0000256" key="1">
    <source>
        <dbReference type="ARBA" id="ARBA00001974"/>
    </source>
</evidence>
<dbReference type="PRINTS" id="PR00406">
    <property type="entry name" value="CYTB5RDTASE"/>
</dbReference>
<feature type="domain" description="Cytochrome b5 heme-binding" evidence="10">
    <location>
        <begin position="1"/>
        <end position="58"/>
    </location>
</feature>
<organism evidence="12 13">
    <name type="scientific">Capsaspora owczarzaki (strain ATCC 30864)</name>
    <dbReference type="NCBI Taxonomy" id="595528"/>
    <lineage>
        <taxon>Eukaryota</taxon>
        <taxon>Filasterea</taxon>
        <taxon>Capsaspora</taxon>
    </lineage>
</organism>
<evidence type="ECO:0000313" key="13">
    <source>
        <dbReference type="Proteomes" id="UP000008743"/>
    </source>
</evidence>
<dbReference type="InterPro" id="IPR008333">
    <property type="entry name" value="Cbr1-like_FAD-bd_dom"/>
</dbReference>
<evidence type="ECO:0000256" key="5">
    <source>
        <dbReference type="ARBA" id="ARBA00022827"/>
    </source>
</evidence>
<keyword evidence="2" id="KW-0349">Heme</keyword>
<evidence type="ECO:0000259" key="10">
    <source>
        <dbReference type="PROSITE" id="PS50255"/>
    </source>
</evidence>
<feature type="binding site" evidence="8">
    <location>
        <position position="451"/>
    </location>
    <ligand>
        <name>FAD</name>
        <dbReference type="ChEBI" id="CHEBI:57692"/>
    </ligand>
</feature>
<dbReference type="InterPro" id="IPR039261">
    <property type="entry name" value="FNR_nucleotide-bd"/>
</dbReference>
<evidence type="ECO:0000256" key="9">
    <source>
        <dbReference type="SAM" id="MobiDB-lite"/>
    </source>
</evidence>